<keyword evidence="4" id="KW-0472">Membrane</keyword>
<dbReference type="RefSeq" id="WP_303543371.1">
    <property type="nucleotide sequence ID" value="NZ_JAUOTP010000005.1"/>
</dbReference>
<comment type="subcellular location">
    <subcellularLocation>
        <location evidence="1">Cell outer membrane</location>
    </subcellularLocation>
</comment>
<gene>
    <name evidence="7" type="ORF">Q4F19_13440</name>
</gene>
<evidence type="ECO:0000256" key="3">
    <source>
        <dbReference type="ARBA" id="ARBA00022729"/>
    </source>
</evidence>
<accession>A0ABT8YAN7</accession>
<dbReference type="InterPro" id="IPR010583">
    <property type="entry name" value="MipA"/>
</dbReference>
<evidence type="ECO:0000256" key="2">
    <source>
        <dbReference type="ARBA" id="ARBA00005722"/>
    </source>
</evidence>
<evidence type="ECO:0000256" key="5">
    <source>
        <dbReference type="ARBA" id="ARBA00023237"/>
    </source>
</evidence>
<organism evidence="7 8">
    <name type="scientific">Sphingomonas natans</name>
    <dbReference type="NCBI Taxonomy" id="3063330"/>
    <lineage>
        <taxon>Bacteria</taxon>
        <taxon>Pseudomonadati</taxon>
        <taxon>Pseudomonadota</taxon>
        <taxon>Alphaproteobacteria</taxon>
        <taxon>Sphingomonadales</taxon>
        <taxon>Sphingomonadaceae</taxon>
        <taxon>Sphingomonas</taxon>
    </lineage>
</organism>
<dbReference type="EMBL" id="JAUOTP010000005">
    <property type="protein sequence ID" value="MDO6415391.1"/>
    <property type="molecule type" value="Genomic_DNA"/>
</dbReference>
<dbReference type="Proteomes" id="UP001169764">
    <property type="component" value="Unassembled WGS sequence"/>
</dbReference>
<feature type="chain" id="PRO_5047335433" evidence="6">
    <location>
        <begin position="25"/>
        <end position="270"/>
    </location>
</feature>
<evidence type="ECO:0000313" key="7">
    <source>
        <dbReference type="EMBL" id="MDO6415391.1"/>
    </source>
</evidence>
<dbReference type="PANTHER" id="PTHR38776">
    <property type="entry name" value="MLTA-INTERACTING PROTEIN-RELATED"/>
    <property type="match status" value="1"/>
</dbReference>
<comment type="similarity">
    <text evidence="2">Belongs to the MipA/OmpV family.</text>
</comment>
<sequence length="270" mass="27729">MMPQTLRSVLPGFAMFMVAMPAAAQVQIGTEGSHPVADDAPTQSDGQLSIGAGASYAPAYEGARRYRLQPLPMIDLSYGRFFANLFDGVGVTAIRAGAVDAGASVTIMPGYRRRDAPKGIGRLPLGAGGRVFVKAGVAGFQVTAGATKGFVGSTRGTIADVAVSRPMAVSSRVVIIPSLAASWADAKHNHRYFGVSAAQAAASGLSRYRPGSGAKDVTASIAVSYSLTPDVRVSASSSVARLLGDDADSPIVSHKTRASGFLSATYSFGL</sequence>
<dbReference type="PANTHER" id="PTHR38776:SF1">
    <property type="entry name" value="MLTA-INTERACTING PROTEIN-RELATED"/>
    <property type="match status" value="1"/>
</dbReference>
<reference evidence="7" key="1">
    <citation type="submission" date="2023-07" db="EMBL/GenBank/DDBJ databases">
        <authorList>
            <person name="Kim M."/>
        </authorList>
    </citation>
    <scope>NUCLEOTIDE SEQUENCE</scope>
    <source>
        <strain evidence="7">BIUV-7</strain>
    </source>
</reference>
<keyword evidence="8" id="KW-1185">Reference proteome</keyword>
<evidence type="ECO:0000256" key="6">
    <source>
        <dbReference type="SAM" id="SignalP"/>
    </source>
</evidence>
<proteinExistence type="inferred from homology"/>
<keyword evidence="3 6" id="KW-0732">Signal</keyword>
<name>A0ABT8YAN7_9SPHN</name>
<keyword evidence="5" id="KW-0998">Cell outer membrane</keyword>
<protein>
    <submittedName>
        <fullName evidence="7">MipA/OmpV family protein</fullName>
    </submittedName>
</protein>
<dbReference type="Pfam" id="PF06629">
    <property type="entry name" value="MipA"/>
    <property type="match status" value="1"/>
</dbReference>
<feature type="signal peptide" evidence="6">
    <location>
        <begin position="1"/>
        <end position="24"/>
    </location>
</feature>
<evidence type="ECO:0000313" key="8">
    <source>
        <dbReference type="Proteomes" id="UP001169764"/>
    </source>
</evidence>
<evidence type="ECO:0000256" key="4">
    <source>
        <dbReference type="ARBA" id="ARBA00023136"/>
    </source>
</evidence>
<comment type="caution">
    <text evidence="7">The sequence shown here is derived from an EMBL/GenBank/DDBJ whole genome shotgun (WGS) entry which is preliminary data.</text>
</comment>
<evidence type="ECO:0000256" key="1">
    <source>
        <dbReference type="ARBA" id="ARBA00004442"/>
    </source>
</evidence>